<accession>A0AAE7XM54</accession>
<keyword evidence="2" id="KW-1185">Reference proteome</keyword>
<dbReference type="EMBL" id="MZ443779">
    <property type="protein sequence ID" value="QZE58070.1"/>
    <property type="molecule type" value="Genomic_DNA"/>
</dbReference>
<evidence type="ECO:0000313" key="2">
    <source>
        <dbReference type="Proteomes" id="UP000827805"/>
    </source>
</evidence>
<name>A0AAE7XM54_9CAUD</name>
<gene>
    <name evidence="1" type="ORF">pEaSNUABM33_00194</name>
</gene>
<protein>
    <submittedName>
        <fullName evidence="1">Uncharacterized protein</fullName>
    </submittedName>
</protein>
<proteinExistence type="predicted"/>
<reference evidence="1 2" key="1">
    <citation type="submission" date="2021-06" db="EMBL/GenBank/DDBJ databases">
        <title>Complete genome sequence of Erwinia phage pEa_SNUABM_33.</title>
        <authorList>
            <person name="Kim S.G."/>
            <person name="Park S.C."/>
        </authorList>
    </citation>
    <scope>NUCLEOTIDE SEQUENCE [LARGE SCALE GENOMIC DNA]</scope>
</reference>
<dbReference type="Proteomes" id="UP000827805">
    <property type="component" value="Segment"/>
</dbReference>
<organism evidence="1 2">
    <name type="scientific">Erwinia phage pEa_SNUABM_33</name>
    <dbReference type="NCBI Taxonomy" id="2869556"/>
    <lineage>
        <taxon>Viruses</taxon>
        <taxon>Duplodnaviria</taxon>
        <taxon>Heunggongvirae</taxon>
        <taxon>Uroviricota</taxon>
        <taxon>Caudoviricetes</taxon>
        <taxon>Alexandravirus</taxon>
        <taxon>Alexandravirus SNUABM33</taxon>
    </lineage>
</organism>
<evidence type="ECO:0000313" key="1">
    <source>
        <dbReference type="EMBL" id="QZE58070.1"/>
    </source>
</evidence>
<sequence length="306" mass="32644">MALIKINIADSLLSESAAKKPGYKMAKVGGASALVISSEHKPAVSKCISNARKAQKLALSALKNRIEANTIAAVRVPREENPARKAKLRQRVKAMKTKASADVKTAKQLLREGTAAMKAAGLSALSSPLKASDISLTSEPGRSARTVKAAQTDSLVIKGKKGYSKPKFLAASKFEALGSKAPTKAPIKKMKGAITGAHTPAKARAVKKQRAEAITGKKPEGISGAAPGKRIDDYTDPKVKSAITRFVKKADSDLSRLTNEELKFAQSSLLNKRQSRANMGHGKKAGTLYNGDTYQRVMDEIKRRKG</sequence>